<evidence type="ECO:0000256" key="4">
    <source>
        <dbReference type="ARBA" id="ARBA00022679"/>
    </source>
</evidence>
<evidence type="ECO:0000313" key="14">
    <source>
        <dbReference type="Proteomes" id="UP000803884"/>
    </source>
</evidence>
<feature type="binding site" evidence="11">
    <location>
        <position position="231"/>
    </location>
    <ligand>
        <name>S-adenosyl-L-methionine</name>
        <dbReference type="ChEBI" id="CHEBI:59789"/>
    </ligand>
</feature>
<dbReference type="SUPFAM" id="SSF53335">
    <property type="entry name" value="S-adenosyl-L-methionine-dependent methyltransferases"/>
    <property type="match status" value="1"/>
</dbReference>
<dbReference type="Proteomes" id="UP000803884">
    <property type="component" value="Unassembled WGS sequence"/>
</dbReference>
<dbReference type="InterPro" id="IPR023267">
    <property type="entry name" value="RCMT"/>
</dbReference>
<dbReference type="InterPro" id="IPR049560">
    <property type="entry name" value="MeTrfase_RsmB-F_NOP2_cat"/>
</dbReference>
<evidence type="ECO:0000256" key="7">
    <source>
        <dbReference type="ARBA" id="ARBA00022946"/>
    </source>
</evidence>
<organism evidence="13 14">
    <name type="scientific">Cladosporium halotolerans</name>
    <dbReference type="NCBI Taxonomy" id="1052096"/>
    <lineage>
        <taxon>Eukaryota</taxon>
        <taxon>Fungi</taxon>
        <taxon>Dikarya</taxon>
        <taxon>Ascomycota</taxon>
        <taxon>Pezizomycotina</taxon>
        <taxon>Dothideomycetes</taxon>
        <taxon>Dothideomycetidae</taxon>
        <taxon>Cladosporiales</taxon>
        <taxon>Cladosporiaceae</taxon>
        <taxon>Cladosporium</taxon>
    </lineage>
</organism>
<feature type="binding site" evidence="11">
    <location>
        <position position="210"/>
    </location>
    <ligand>
        <name>S-adenosyl-L-methionine</name>
        <dbReference type="ChEBI" id="CHEBI:59789"/>
    </ligand>
</feature>
<dbReference type="PANTHER" id="PTHR22808">
    <property type="entry name" value="NCL1 YEAST -RELATED NOL1/NOP2/FMU SUN DOMAIN-CONTAINING"/>
    <property type="match status" value="1"/>
</dbReference>
<dbReference type="EMBL" id="JAAQHG020000054">
    <property type="protein sequence ID" value="KAL1582313.1"/>
    <property type="molecule type" value="Genomic_DNA"/>
</dbReference>
<dbReference type="PRINTS" id="PR02008">
    <property type="entry name" value="RCMTFAMILY"/>
</dbReference>
<evidence type="ECO:0000256" key="10">
    <source>
        <dbReference type="ARBA" id="ARBA00049302"/>
    </source>
</evidence>
<evidence type="ECO:0000256" key="2">
    <source>
        <dbReference type="ARBA" id="ARBA00022552"/>
    </source>
</evidence>
<reference evidence="13 14" key="1">
    <citation type="journal article" date="2020" name="Microbiol. Resour. Announc.">
        <title>Draft Genome Sequence of a Cladosporium Species Isolated from the Mesophotic Ascidian Didemnum maculosum.</title>
        <authorList>
            <person name="Gioti A."/>
            <person name="Siaperas R."/>
            <person name="Nikolaivits E."/>
            <person name="Le Goff G."/>
            <person name="Ouazzani J."/>
            <person name="Kotoulas G."/>
            <person name="Topakas E."/>
        </authorList>
    </citation>
    <scope>NUCLEOTIDE SEQUENCE [LARGE SCALE GENOMIC DNA]</scope>
    <source>
        <strain evidence="13 14">TM138-S3</strain>
    </source>
</reference>
<keyword evidence="7" id="KW-0809">Transit peptide</keyword>
<comment type="similarity">
    <text evidence="11">Belongs to the class I-like SAM-binding methyltransferase superfamily. RsmB/NOP family.</text>
</comment>
<dbReference type="GeneID" id="96010440"/>
<evidence type="ECO:0000313" key="13">
    <source>
        <dbReference type="EMBL" id="KAL1582313.1"/>
    </source>
</evidence>
<dbReference type="Gene3D" id="3.40.50.150">
    <property type="entry name" value="Vaccinia Virus protein VP39"/>
    <property type="match status" value="1"/>
</dbReference>
<comment type="subcellular location">
    <subcellularLocation>
        <location evidence="1">Mitochondrion</location>
    </subcellularLocation>
</comment>
<proteinExistence type="inferred from homology"/>
<dbReference type="AlphaFoldDB" id="A0AB34KCL8"/>
<keyword evidence="4 11" id="KW-0808">Transferase</keyword>
<feature type="binding site" evidence="11">
    <location>
        <position position="177"/>
    </location>
    <ligand>
        <name>S-adenosyl-L-methionine</name>
        <dbReference type="ChEBI" id="CHEBI:59789"/>
    </ligand>
</feature>
<evidence type="ECO:0000256" key="11">
    <source>
        <dbReference type="PROSITE-ProRule" id="PRU01023"/>
    </source>
</evidence>
<keyword evidence="2" id="KW-0698">rRNA processing</keyword>
<dbReference type="GO" id="GO:0003723">
    <property type="term" value="F:RNA binding"/>
    <property type="evidence" value="ECO:0007669"/>
    <property type="project" value="UniProtKB-UniRule"/>
</dbReference>
<dbReference type="Pfam" id="PF01189">
    <property type="entry name" value="Methyltr_RsmB-F"/>
    <property type="match status" value="1"/>
</dbReference>
<dbReference type="GO" id="GO:0005762">
    <property type="term" value="C:mitochondrial large ribosomal subunit"/>
    <property type="evidence" value="ECO:0007669"/>
    <property type="project" value="TreeGrafter"/>
</dbReference>
<evidence type="ECO:0000256" key="1">
    <source>
        <dbReference type="ARBA" id="ARBA00004173"/>
    </source>
</evidence>
<evidence type="ECO:0000256" key="9">
    <source>
        <dbReference type="ARBA" id="ARBA00042050"/>
    </source>
</evidence>
<evidence type="ECO:0000256" key="6">
    <source>
        <dbReference type="ARBA" id="ARBA00022884"/>
    </source>
</evidence>
<comment type="caution">
    <text evidence="13">The sequence shown here is derived from an EMBL/GenBank/DDBJ whole genome shotgun (WGS) entry which is preliminary data.</text>
</comment>
<dbReference type="GO" id="GO:0031167">
    <property type="term" value="P:rRNA methylation"/>
    <property type="evidence" value="ECO:0007669"/>
    <property type="project" value="TreeGrafter"/>
</dbReference>
<evidence type="ECO:0000256" key="8">
    <source>
        <dbReference type="ARBA" id="ARBA00023128"/>
    </source>
</evidence>
<evidence type="ECO:0000256" key="3">
    <source>
        <dbReference type="ARBA" id="ARBA00022603"/>
    </source>
</evidence>
<keyword evidence="5 11" id="KW-0949">S-adenosyl-L-methionine</keyword>
<dbReference type="InterPro" id="IPR001678">
    <property type="entry name" value="MeTrfase_RsmB-F_NOP2_dom"/>
</dbReference>
<feature type="binding site" evidence="11">
    <location>
        <begin position="138"/>
        <end position="144"/>
    </location>
    <ligand>
        <name>S-adenosyl-L-methionine</name>
        <dbReference type="ChEBI" id="CHEBI:59789"/>
    </ligand>
</feature>
<keyword evidence="14" id="KW-1185">Reference proteome</keyword>
<evidence type="ECO:0000259" key="12">
    <source>
        <dbReference type="PROSITE" id="PS51686"/>
    </source>
</evidence>
<dbReference type="InterPro" id="IPR029063">
    <property type="entry name" value="SAM-dependent_MTases_sf"/>
</dbReference>
<feature type="domain" description="SAM-dependent MTase RsmB/NOP-type" evidence="12">
    <location>
        <begin position="36"/>
        <end position="372"/>
    </location>
</feature>
<feature type="active site" description="Nucleophile" evidence="11">
    <location>
        <position position="293"/>
    </location>
</feature>
<gene>
    <name evidence="13" type="ORF">WHR41_08998</name>
</gene>
<dbReference type="GO" id="GO:0008173">
    <property type="term" value="F:RNA methyltransferase activity"/>
    <property type="evidence" value="ECO:0007669"/>
    <property type="project" value="InterPro"/>
</dbReference>
<keyword evidence="3 11" id="KW-0489">Methyltransferase</keyword>
<accession>A0AB34KCL8</accession>
<dbReference type="PANTHER" id="PTHR22808:SF3">
    <property type="entry name" value="5-METHYLCYTOSINE RRNA METHYLTRANSFERASE NSUN4"/>
    <property type="match status" value="1"/>
</dbReference>
<protein>
    <recommendedName>
        <fullName evidence="9">NOL1/NOP2/Sun domain family member 4</fullName>
    </recommendedName>
</protein>
<dbReference type="PROSITE" id="PS51686">
    <property type="entry name" value="SAM_MT_RSMB_NOP"/>
    <property type="match status" value="1"/>
</dbReference>
<dbReference type="RefSeq" id="XP_069225420.1">
    <property type="nucleotide sequence ID" value="XM_069377602.1"/>
</dbReference>
<sequence>MTKTKRPQSSPLDAFQNHFASASRYGERWHETLYPALKEGTRYTTLYNRYAPQEDFYKAVGSPDTLERLRFPSAPDDIQADNLLCFIHKQSTDQREAPFPPPEKSSNGLLTHWNFDAASALAVHLLQVLPGDNVLDLCAAPGGKSLSLAQSIWPYLQPDSPTPPMPGAKKGDLHSNEIDPTRNRRLADNLSQYLPASLAATGQQKVLRLDGTKGAKGFPLGPAGYDKVLVDAPCSSERHIIHAQEKAGSGRTVEELARWSPSSSKRIAETQVQLLMTALRAVRLGGRVLYATCSISREENDGVVEKAILQAEKERKKGGIAWAVEVEGLGEEIERVLEDGWAERTGKGWIALPDHKGNGKWGPLYFCVLTKTRA</sequence>
<name>A0AB34KCL8_9PEZI</name>
<keyword evidence="8" id="KW-0496">Mitochondrion</keyword>
<evidence type="ECO:0000256" key="5">
    <source>
        <dbReference type="ARBA" id="ARBA00022691"/>
    </source>
</evidence>
<keyword evidence="6 11" id="KW-0694">RNA-binding</keyword>
<comment type="catalytic activity">
    <reaction evidence="10">
        <text>a cytidine in rRNA + S-adenosyl-L-methionine = a 5-methylcytidine in rRNA + S-adenosyl-L-homocysteine + H(+)</text>
        <dbReference type="Rhea" id="RHEA:61484"/>
        <dbReference type="Rhea" id="RHEA-COMP:15836"/>
        <dbReference type="Rhea" id="RHEA-COMP:15837"/>
        <dbReference type="ChEBI" id="CHEBI:15378"/>
        <dbReference type="ChEBI" id="CHEBI:57856"/>
        <dbReference type="ChEBI" id="CHEBI:59789"/>
        <dbReference type="ChEBI" id="CHEBI:74483"/>
        <dbReference type="ChEBI" id="CHEBI:82748"/>
    </reaction>
</comment>